<dbReference type="PANTHER" id="PTHR48032">
    <property type="entry name" value="RNA-BINDING PROTEIN MUSASHI HOMOLOG RBP6"/>
    <property type="match status" value="1"/>
</dbReference>
<sequence>AMDSDQGKLFIGGISWETTEDRLKDYFKTFGEVVEAVIMKDRTTGRARGFGFVVFADPAVADRVVLDKHIIDGRTVEAKKAVPRDDQQSINRVINTGHGPLSQARTKKIFVGGLASTVTESDFRKYFEQFGTITDVVVMYDHGTQRPRGFGFITFDSEDAVDKVLQKNFHDLNGKMVEVKKAVPKELSPSPARTPIGGFGVGGNRGNSFSIGYGQAYNSSPAGSYGVRMDNRYGPNSGGRGGYPPFAASGYGMSAAFGPGMNQGYNGGSFGGSFGSNFNYGTSPGVNYGGASSGYGGPVGYGGSNTGNGAYANTQSGGRSMWSQGSLGYSSPASSTGYVGVGSGNMASYAGGTRTWGSSTSGSGQAAGSSPSLATGSFGYGSIENGYGPSALSAGSFAGRSTSYGVGTVPYGSATGGYGGAYTDMYSSSGYGDTTWGSRTNDSGGALAGYGLGSSVTDGPSNGSASYVGGYGDAGRQTHR</sequence>
<evidence type="ECO:0000313" key="6">
    <source>
        <dbReference type="EMBL" id="KAH9328992.1"/>
    </source>
</evidence>
<dbReference type="InterPro" id="IPR035979">
    <property type="entry name" value="RBD_domain_sf"/>
</dbReference>
<dbReference type="AlphaFoldDB" id="A0AA38GU10"/>
<evidence type="ECO:0000256" key="4">
    <source>
        <dbReference type="SAM" id="MobiDB-lite"/>
    </source>
</evidence>
<dbReference type="InterPro" id="IPR012677">
    <property type="entry name" value="Nucleotide-bd_a/b_plait_sf"/>
</dbReference>
<dbReference type="FunFam" id="3.30.70.330:FF:000102">
    <property type="entry name" value="Heterogeneous nuclear ribonucleoprotein 1"/>
    <property type="match status" value="1"/>
</dbReference>
<dbReference type="InterPro" id="IPR000504">
    <property type="entry name" value="RRM_dom"/>
</dbReference>
<dbReference type="FunFam" id="3.30.70.330:FF:000051">
    <property type="entry name" value="Heterogeneous nuclear ribonucleoprotein 1"/>
    <property type="match status" value="1"/>
</dbReference>
<dbReference type="SMART" id="SM00360">
    <property type="entry name" value="RRM"/>
    <property type="match status" value="2"/>
</dbReference>
<evidence type="ECO:0000259" key="5">
    <source>
        <dbReference type="PROSITE" id="PS50102"/>
    </source>
</evidence>
<evidence type="ECO:0000256" key="3">
    <source>
        <dbReference type="PROSITE-ProRule" id="PRU00176"/>
    </source>
</evidence>
<dbReference type="CDD" id="cd12330">
    <property type="entry name" value="RRM2_Hrp1p"/>
    <property type="match status" value="1"/>
</dbReference>
<dbReference type="PANTHER" id="PTHR48032:SF6">
    <property type="entry name" value="RNA-BINDING (RRM_RBD_RNP MOTIFS) FAMILY PROTEIN"/>
    <property type="match status" value="1"/>
</dbReference>
<evidence type="ECO:0000313" key="7">
    <source>
        <dbReference type="Proteomes" id="UP000824469"/>
    </source>
</evidence>
<dbReference type="GO" id="GO:0006417">
    <property type="term" value="P:regulation of translation"/>
    <property type="evidence" value="ECO:0007669"/>
    <property type="project" value="TreeGrafter"/>
</dbReference>
<dbReference type="PROSITE" id="PS50102">
    <property type="entry name" value="RRM"/>
    <property type="match status" value="2"/>
</dbReference>
<dbReference type="CDD" id="cd12325">
    <property type="entry name" value="RRM1_hnRNPA_hnRNPD_like"/>
    <property type="match status" value="1"/>
</dbReference>
<dbReference type="EMBL" id="JAHRHJ020000001">
    <property type="protein sequence ID" value="KAH9328992.1"/>
    <property type="molecule type" value="Genomic_DNA"/>
</dbReference>
<reference evidence="6 7" key="1">
    <citation type="journal article" date="2021" name="Nat. Plants">
        <title>The Taxus genome provides insights into paclitaxel biosynthesis.</title>
        <authorList>
            <person name="Xiong X."/>
            <person name="Gou J."/>
            <person name="Liao Q."/>
            <person name="Li Y."/>
            <person name="Zhou Q."/>
            <person name="Bi G."/>
            <person name="Li C."/>
            <person name="Du R."/>
            <person name="Wang X."/>
            <person name="Sun T."/>
            <person name="Guo L."/>
            <person name="Liang H."/>
            <person name="Lu P."/>
            <person name="Wu Y."/>
            <person name="Zhang Z."/>
            <person name="Ro D.K."/>
            <person name="Shang Y."/>
            <person name="Huang S."/>
            <person name="Yan J."/>
        </authorList>
    </citation>
    <scope>NUCLEOTIDE SEQUENCE [LARGE SCALE GENOMIC DNA]</scope>
    <source>
        <strain evidence="6">Ta-2019</strain>
    </source>
</reference>
<keyword evidence="2 3" id="KW-0694">RNA-binding</keyword>
<feature type="domain" description="RRM" evidence="5">
    <location>
        <begin position="7"/>
        <end position="83"/>
    </location>
</feature>
<dbReference type="GO" id="GO:0003729">
    <property type="term" value="F:mRNA binding"/>
    <property type="evidence" value="ECO:0007669"/>
    <property type="project" value="TreeGrafter"/>
</dbReference>
<keyword evidence="7" id="KW-1185">Reference proteome</keyword>
<evidence type="ECO:0000256" key="1">
    <source>
        <dbReference type="ARBA" id="ARBA00022737"/>
    </source>
</evidence>
<keyword evidence="1" id="KW-0677">Repeat</keyword>
<feature type="compositionally biased region" description="Polar residues" evidence="4">
    <location>
        <begin position="456"/>
        <end position="465"/>
    </location>
</feature>
<comment type="caution">
    <text evidence="6">The sequence shown here is derived from an EMBL/GenBank/DDBJ whole genome shotgun (WGS) entry which is preliminary data.</text>
</comment>
<name>A0AA38GU10_TAXCH</name>
<feature type="non-terminal residue" evidence="6">
    <location>
        <position position="480"/>
    </location>
</feature>
<evidence type="ECO:0000256" key="2">
    <source>
        <dbReference type="ARBA" id="ARBA00022884"/>
    </source>
</evidence>
<dbReference type="SUPFAM" id="SSF54928">
    <property type="entry name" value="RNA-binding domain, RBD"/>
    <property type="match status" value="2"/>
</dbReference>
<organism evidence="6 7">
    <name type="scientific">Taxus chinensis</name>
    <name type="common">Chinese yew</name>
    <name type="synonym">Taxus wallichiana var. chinensis</name>
    <dbReference type="NCBI Taxonomy" id="29808"/>
    <lineage>
        <taxon>Eukaryota</taxon>
        <taxon>Viridiplantae</taxon>
        <taxon>Streptophyta</taxon>
        <taxon>Embryophyta</taxon>
        <taxon>Tracheophyta</taxon>
        <taxon>Spermatophyta</taxon>
        <taxon>Pinopsida</taxon>
        <taxon>Pinidae</taxon>
        <taxon>Conifers II</taxon>
        <taxon>Cupressales</taxon>
        <taxon>Taxaceae</taxon>
        <taxon>Taxus</taxon>
    </lineage>
</organism>
<dbReference type="Gene3D" id="3.30.70.330">
    <property type="match status" value="2"/>
</dbReference>
<dbReference type="Proteomes" id="UP000824469">
    <property type="component" value="Unassembled WGS sequence"/>
</dbReference>
<feature type="non-terminal residue" evidence="6">
    <location>
        <position position="1"/>
    </location>
</feature>
<protein>
    <recommendedName>
        <fullName evidence="5">RRM domain-containing protein</fullName>
    </recommendedName>
</protein>
<dbReference type="Pfam" id="PF00076">
    <property type="entry name" value="RRM_1"/>
    <property type="match status" value="2"/>
</dbReference>
<gene>
    <name evidence="6" type="ORF">KI387_001100</name>
</gene>
<proteinExistence type="predicted"/>
<dbReference type="OMA" id="IPRDDQQ"/>
<feature type="domain" description="RRM" evidence="5">
    <location>
        <begin position="107"/>
        <end position="184"/>
    </location>
</feature>
<accession>A0AA38GU10</accession>
<feature type="region of interest" description="Disordered" evidence="4">
    <location>
        <begin position="447"/>
        <end position="480"/>
    </location>
</feature>